<keyword evidence="7" id="KW-1185">Reference proteome</keyword>
<dbReference type="STRING" id="48699.ENSPLAP00000030101"/>
<name>A0A3B3VYI2_9TELE</name>
<dbReference type="Ensembl" id="ENSPLAT00000031141.1">
    <property type="protein sequence ID" value="ENSPLAP00000030101.1"/>
    <property type="gene ID" value="ENSPLAG00000020877.1"/>
</dbReference>
<dbReference type="GeneTree" id="ENSGT00940000168990"/>
<proteinExistence type="predicted"/>
<dbReference type="OrthoDB" id="9889060at2759"/>
<feature type="compositionally biased region" description="Basic and acidic residues" evidence="2">
    <location>
        <begin position="390"/>
        <end position="417"/>
    </location>
</feature>
<feature type="region of interest" description="Disordered" evidence="2">
    <location>
        <begin position="314"/>
        <end position="343"/>
    </location>
</feature>
<evidence type="ECO:0000313" key="6">
    <source>
        <dbReference type="Ensembl" id="ENSPLAP00000030101.1"/>
    </source>
</evidence>
<organism evidence="6 7">
    <name type="scientific">Poecilia latipinna</name>
    <name type="common">sailfin molly</name>
    <dbReference type="NCBI Taxonomy" id="48699"/>
    <lineage>
        <taxon>Eukaryota</taxon>
        <taxon>Metazoa</taxon>
        <taxon>Chordata</taxon>
        <taxon>Craniata</taxon>
        <taxon>Vertebrata</taxon>
        <taxon>Euteleostomi</taxon>
        <taxon>Actinopterygii</taxon>
        <taxon>Neopterygii</taxon>
        <taxon>Teleostei</taxon>
        <taxon>Neoteleostei</taxon>
        <taxon>Acanthomorphata</taxon>
        <taxon>Ovalentaria</taxon>
        <taxon>Atherinomorphae</taxon>
        <taxon>Cyprinodontiformes</taxon>
        <taxon>Poeciliidae</taxon>
        <taxon>Poeciliinae</taxon>
        <taxon>Poecilia</taxon>
    </lineage>
</organism>
<dbReference type="GO" id="GO:0019955">
    <property type="term" value="F:cytokine binding"/>
    <property type="evidence" value="ECO:0007669"/>
    <property type="project" value="TreeGrafter"/>
</dbReference>
<evidence type="ECO:0000313" key="7">
    <source>
        <dbReference type="Proteomes" id="UP000261500"/>
    </source>
</evidence>
<dbReference type="PANTHER" id="PTHR47134:SF1">
    <property type="entry name" value="TUMOR NECROSIS FACTOR RECEPTOR SUPERFAMILY MEMBER 11A"/>
    <property type="match status" value="1"/>
</dbReference>
<dbReference type="GO" id="GO:0070555">
    <property type="term" value="P:response to interleukin-1"/>
    <property type="evidence" value="ECO:0007669"/>
    <property type="project" value="TreeGrafter"/>
</dbReference>
<evidence type="ECO:0000256" key="1">
    <source>
        <dbReference type="PROSITE-ProRule" id="PRU00206"/>
    </source>
</evidence>
<feature type="domain" description="TNFR-Cys" evidence="5">
    <location>
        <begin position="10"/>
        <end position="60"/>
    </location>
</feature>
<keyword evidence="4" id="KW-0732">Signal</keyword>
<dbReference type="SUPFAM" id="SSF57586">
    <property type="entry name" value="TNF receptor-like"/>
    <property type="match status" value="1"/>
</dbReference>
<reference evidence="6" key="2">
    <citation type="submission" date="2025-09" db="UniProtKB">
        <authorList>
            <consortium name="Ensembl"/>
        </authorList>
    </citation>
    <scope>IDENTIFICATION</scope>
</reference>
<dbReference type="CTD" id="8792"/>
<dbReference type="InterPro" id="IPR053075">
    <property type="entry name" value="TNFRSF11A"/>
</dbReference>
<dbReference type="AlphaFoldDB" id="A0A3B3VYI2"/>
<feature type="chain" id="PRO_5017477835" evidence="4">
    <location>
        <begin position="20"/>
        <end position="659"/>
    </location>
</feature>
<dbReference type="GO" id="GO:0072674">
    <property type="term" value="P:multinuclear osteoclast differentiation"/>
    <property type="evidence" value="ECO:0007669"/>
    <property type="project" value="TreeGrafter"/>
</dbReference>
<feature type="transmembrane region" description="Helical" evidence="3">
    <location>
        <begin position="201"/>
        <end position="223"/>
    </location>
</feature>
<keyword evidence="3" id="KW-1133">Transmembrane helix</keyword>
<accession>A0A3B3VYI2</accession>
<protein>
    <submittedName>
        <fullName evidence="6">Tumor necrosis factor receptor superfamily, member 11a, NFKB activator</fullName>
    </submittedName>
</protein>
<dbReference type="Proteomes" id="UP000261500">
    <property type="component" value="Unplaced"/>
</dbReference>
<dbReference type="SMART" id="SM01411">
    <property type="entry name" value="Ephrin_rec_like"/>
    <property type="match status" value="2"/>
</dbReference>
<dbReference type="CDD" id="cd15836">
    <property type="entry name" value="TNFRSF11A_teleost"/>
    <property type="match status" value="1"/>
</dbReference>
<feature type="signal peptide" evidence="4">
    <location>
        <begin position="1"/>
        <end position="19"/>
    </location>
</feature>
<dbReference type="GO" id="GO:0009897">
    <property type="term" value="C:external side of plasma membrane"/>
    <property type="evidence" value="ECO:0007669"/>
    <property type="project" value="TreeGrafter"/>
</dbReference>
<dbReference type="InterPro" id="IPR001368">
    <property type="entry name" value="TNFR/NGFR_Cys_rich_reg"/>
</dbReference>
<feature type="compositionally biased region" description="Acidic residues" evidence="2">
    <location>
        <begin position="334"/>
        <end position="343"/>
    </location>
</feature>
<feature type="disulfide bond" evidence="1">
    <location>
        <begin position="39"/>
        <end position="52"/>
    </location>
</feature>
<dbReference type="GO" id="GO:0001503">
    <property type="term" value="P:ossification"/>
    <property type="evidence" value="ECO:0007669"/>
    <property type="project" value="TreeGrafter"/>
</dbReference>
<dbReference type="PANTHER" id="PTHR47134">
    <property type="entry name" value="TUMOR NECROSIS FACTOR RECEPTOR SUPERFAMILY MEMBER 11A"/>
    <property type="match status" value="1"/>
</dbReference>
<dbReference type="KEGG" id="plai:106950787"/>
<dbReference type="GO" id="GO:0045780">
    <property type="term" value="P:positive regulation of bone resorption"/>
    <property type="evidence" value="ECO:0007669"/>
    <property type="project" value="TreeGrafter"/>
</dbReference>
<feature type="region of interest" description="Disordered" evidence="2">
    <location>
        <begin position="521"/>
        <end position="576"/>
    </location>
</feature>
<dbReference type="SMART" id="SM00208">
    <property type="entry name" value="TNFR"/>
    <property type="match status" value="3"/>
</dbReference>
<keyword evidence="3" id="KW-0812">Transmembrane</keyword>
<evidence type="ECO:0000256" key="2">
    <source>
        <dbReference type="SAM" id="MobiDB-lite"/>
    </source>
</evidence>
<dbReference type="GeneID" id="106950787"/>
<feature type="region of interest" description="Disordered" evidence="2">
    <location>
        <begin position="601"/>
        <end position="625"/>
    </location>
</feature>
<dbReference type="Gene3D" id="2.10.50.10">
    <property type="entry name" value="Tumor Necrosis Factor Receptor, subunit A, domain 2"/>
    <property type="match status" value="2"/>
</dbReference>
<keyword evidence="3" id="KW-0472">Membrane</keyword>
<feature type="compositionally biased region" description="Basic and acidic residues" evidence="2">
    <location>
        <begin position="314"/>
        <end position="325"/>
    </location>
</feature>
<evidence type="ECO:0000256" key="4">
    <source>
        <dbReference type="SAM" id="SignalP"/>
    </source>
</evidence>
<keyword evidence="1" id="KW-1015">Disulfide bond</keyword>
<feature type="disulfide bond" evidence="1">
    <location>
        <begin position="42"/>
        <end position="60"/>
    </location>
</feature>
<feature type="region of interest" description="Disordered" evidence="2">
    <location>
        <begin position="383"/>
        <end position="422"/>
    </location>
</feature>
<dbReference type="GO" id="GO:0005031">
    <property type="term" value="F:tumor necrosis factor receptor activity"/>
    <property type="evidence" value="ECO:0007669"/>
    <property type="project" value="TreeGrafter"/>
</dbReference>
<evidence type="ECO:0000259" key="5">
    <source>
        <dbReference type="PROSITE" id="PS50050"/>
    </source>
</evidence>
<evidence type="ECO:0000256" key="3">
    <source>
        <dbReference type="SAM" id="Phobius"/>
    </source>
</evidence>
<dbReference type="RefSeq" id="XP_014893357.1">
    <property type="nucleotide sequence ID" value="XM_015037871.1"/>
</dbReference>
<feature type="repeat" description="TNFR-Cys" evidence="1">
    <location>
        <begin position="10"/>
        <end position="60"/>
    </location>
</feature>
<sequence length="659" mass="71626">MRWIFRGWITCVLVTFSAQDAISKSARCKETYDWNGSVCCKCPPGQRVFSHCNKSQDTICVDCNRDTYQPDWTSEMKCIKKKFCDEGKGFMKRNAHSEEDLKREEQCQCKPGFWCLPMFCEYCEKIPTCQPGFGLEEEAGSKNGKKICVPCKTGFYSAKENQEQCKEWTNCKAQGKSEKQPGSAQADAECGPLVFGPAPSWFIVSLLSVITVLCLLILLLFCYKDKLKLLSVNLRSCVQNLKRSRIQQETLAPLYRSGAEGGGIPEVAGSKCTPCEMTKLICQASHSPEFDPPSTFPASVPCVRITLPFTEGMAEKEGPRDKMVTETESQGSGEPEELSEEEVVNASPLLAGSCVCVSLVREPLEVGENEDCSQAVIPGTSGTCSCGGLEGKRDGEENRKEDKRDNRIPEEKVDQEKTGSSMSEMCVRSLVSVCPPLIHSSSSSPAPPSNPLPELCLPLSQALATPQLRSTLSDKSLIKQDELYRLASTESDSTRNNAASAMTLVSAVMMSTSAGELYLDKPQEAPRPEPGQGGSCGPSRENKTSLEESELESTPESLHSELAEPTPTPGLVSGSHNTTFISSGQVMNVTGDVIVVYVSQTSQSSDEGGPDGAFGSPVQEEANETAPFFQSCLRSPGDSISHSTLREQTLPVQEMILGK</sequence>
<dbReference type="PROSITE" id="PS50050">
    <property type="entry name" value="TNFR_NGFR_2"/>
    <property type="match status" value="1"/>
</dbReference>
<comment type="caution">
    <text evidence="1">Lacks conserved residue(s) required for the propagation of feature annotation.</text>
</comment>
<reference evidence="6" key="1">
    <citation type="submission" date="2025-08" db="UniProtKB">
        <authorList>
            <consortium name="Ensembl"/>
        </authorList>
    </citation>
    <scope>IDENTIFICATION</scope>
</reference>